<proteinExistence type="predicted"/>
<name>G9MUT5_HYPVG</name>
<accession>G9MUT5</accession>
<gene>
    <name evidence="1" type="ORF">TRIVIDRAFT_201697</name>
</gene>
<sequence length="186" mass="20446">MSYIRELHPESCVSYNPVSGQSHQPSLSQPPHMQLPNIFILTIAFAASAVGAVDFWVAYDLESTSYCSGQGGCTGGSNQYVWLSNGGDQPGCKQMDSARPVDAWDYKSSWPYKFTEILCNKRIDFYNTQDGSDSYDFYYAGGDGRKLGRCYKNITGQKVCLNPLSGSDVIRGIAQCFYDSGASRAC</sequence>
<evidence type="ECO:0000313" key="1">
    <source>
        <dbReference type="EMBL" id="EHK21795.1"/>
    </source>
</evidence>
<dbReference type="Proteomes" id="UP000007115">
    <property type="component" value="Unassembled WGS sequence"/>
</dbReference>
<reference evidence="1 2" key="1">
    <citation type="journal article" date="2011" name="Genome Biol.">
        <title>Comparative genome sequence analysis underscores mycoparasitism as the ancestral life style of Trichoderma.</title>
        <authorList>
            <person name="Kubicek C.P."/>
            <person name="Herrera-Estrella A."/>
            <person name="Seidl-Seiboth V."/>
            <person name="Martinez D.A."/>
            <person name="Druzhinina I.S."/>
            <person name="Thon M."/>
            <person name="Zeilinger S."/>
            <person name="Casas-Flores S."/>
            <person name="Horwitz B.A."/>
            <person name="Mukherjee P.K."/>
            <person name="Mukherjee M."/>
            <person name="Kredics L."/>
            <person name="Alcaraz L.D."/>
            <person name="Aerts A."/>
            <person name="Antal Z."/>
            <person name="Atanasova L."/>
            <person name="Cervantes-Badillo M.G."/>
            <person name="Challacombe J."/>
            <person name="Chertkov O."/>
            <person name="McCluskey K."/>
            <person name="Coulpier F."/>
            <person name="Deshpande N."/>
            <person name="von Doehren H."/>
            <person name="Ebbole D.J."/>
            <person name="Esquivel-Naranjo E.U."/>
            <person name="Fekete E."/>
            <person name="Flipphi M."/>
            <person name="Glaser F."/>
            <person name="Gomez-Rodriguez E.Y."/>
            <person name="Gruber S."/>
            <person name="Han C."/>
            <person name="Henrissat B."/>
            <person name="Hermosa R."/>
            <person name="Hernandez-Onate M."/>
            <person name="Karaffa L."/>
            <person name="Kosti I."/>
            <person name="Le Crom S."/>
            <person name="Lindquist E."/>
            <person name="Lucas S."/>
            <person name="Luebeck M."/>
            <person name="Luebeck P.S."/>
            <person name="Margeot A."/>
            <person name="Metz B."/>
            <person name="Misra M."/>
            <person name="Nevalainen H."/>
            <person name="Omann M."/>
            <person name="Packer N."/>
            <person name="Perrone G."/>
            <person name="Uresti-Rivera E.E."/>
            <person name="Salamov A."/>
            <person name="Schmoll M."/>
            <person name="Seiboth B."/>
            <person name="Shapiro H."/>
            <person name="Sukno S."/>
            <person name="Tamayo-Ramos J.A."/>
            <person name="Tisch D."/>
            <person name="Wiest A."/>
            <person name="Wilkinson H.H."/>
            <person name="Zhang M."/>
            <person name="Coutinho P.M."/>
            <person name="Kenerley C.M."/>
            <person name="Monte E."/>
            <person name="Baker S.E."/>
            <person name="Grigoriev I.V."/>
        </authorList>
    </citation>
    <scope>NUCLEOTIDE SEQUENCE [LARGE SCALE GENOMIC DNA]</scope>
    <source>
        <strain evidence="2">Gv29-8 / FGSC 10586</strain>
    </source>
</reference>
<dbReference type="VEuPathDB" id="FungiDB:TRIVIDRAFT_201697"/>
<protein>
    <recommendedName>
        <fullName evidence="3">Secreted protein</fullName>
    </recommendedName>
</protein>
<dbReference type="OrthoDB" id="10274163at2759"/>
<organism evidence="1 2">
    <name type="scientific">Hypocrea virens (strain Gv29-8 / FGSC 10586)</name>
    <name type="common">Gliocladium virens</name>
    <name type="synonym">Trichoderma virens</name>
    <dbReference type="NCBI Taxonomy" id="413071"/>
    <lineage>
        <taxon>Eukaryota</taxon>
        <taxon>Fungi</taxon>
        <taxon>Dikarya</taxon>
        <taxon>Ascomycota</taxon>
        <taxon>Pezizomycotina</taxon>
        <taxon>Sordariomycetes</taxon>
        <taxon>Hypocreomycetidae</taxon>
        <taxon>Hypocreales</taxon>
        <taxon>Hypocreaceae</taxon>
        <taxon>Trichoderma</taxon>
    </lineage>
</organism>
<dbReference type="AlphaFoldDB" id="G9MUT5"/>
<comment type="caution">
    <text evidence="1">The sequence shown here is derived from an EMBL/GenBank/DDBJ whole genome shotgun (WGS) entry which is preliminary data.</text>
</comment>
<dbReference type="RefSeq" id="XP_013955988.1">
    <property type="nucleotide sequence ID" value="XM_014100513.1"/>
</dbReference>
<dbReference type="GeneID" id="25790160"/>
<evidence type="ECO:0000313" key="2">
    <source>
        <dbReference type="Proteomes" id="UP000007115"/>
    </source>
</evidence>
<evidence type="ECO:0008006" key="3">
    <source>
        <dbReference type="Google" id="ProtNLM"/>
    </source>
</evidence>
<keyword evidence="2" id="KW-1185">Reference proteome</keyword>
<dbReference type="EMBL" id="ABDF02000062">
    <property type="protein sequence ID" value="EHK21795.1"/>
    <property type="molecule type" value="Genomic_DNA"/>
</dbReference>
<dbReference type="HOGENOM" id="CLU_1454620_0_0_1"/>
<dbReference type="InParanoid" id="G9MUT5"/>